<dbReference type="SMART" id="SM00862">
    <property type="entry name" value="Trans_reg_C"/>
    <property type="match status" value="1"/>
</dbReference>
<gene>
    <name evidence="11" type="ORF">SAMN05421791_104233</name>
</gene>
<dbReference type="InterPro" id="IPR039420">
    <property type="entry name" value="WalR-like"/>
</dbReference>
<evidence type="ECO:0000256" key="2">
    <source>
        <dbReference type="ARBA" id="ARBA00023012"/>
    </source>
</evidence>
<feature type="modified residue" description="4-aspartylphosphate" evidence="7">
    <location>
        <position position="53"/>
    </location>
</feature>
<dbReference type="CDD" id="cd17574">
    <property type="entry name" value="REC_OmpR"/>
    <property type="match status" value="1"/>
</dbReference>
<dbReference type="Gene3D" id="6.10.250.690">
    <property type="match status" value="1"/>
</dbReference>
<dbReference type="InterPro" id="IPR016032">
    <property type="entry name" value="Sig_transdc_resp-reg_C-effctor"/>
</dbReference>
<dbReference type="RefSeq" id="WP_090289900.1">
    <property type="nucleotide sequence ID" value="NZ_FNCK01000004.1"/>
</dbReference>
<evidence type="ECO:0000256" key="8">
    <source>
        <dbReference type="PROSITE-ProRule" id="PRU01091"/>
    </source>
</evidence>
<dbReference type="Pfam" id="PF00486">
    <property type="entry name" value="Trans_reg_C"/>
    <property type="match status" value="1"/>
</dbReference>
<proteinExistence type="predicted"/>
<dbReference type="PANTHER" id="PTHR48111:SF10">
    <property type="entry name" value="STAGE 0 SPORULATION PROTEIN A HOMOLOG"/>
    <property type="match status" value="1"/>
</dbReference>
<organism evidence="11 12">
    <name type="scientific">Facklamia miroungae</name>
    <dbReference type="NCBI Taxonomy" id="120956"/>
    <lineage>
        <taxon>Bacteria</taxon>
        <taxon>Bacillati</taxon>
        <taxon>Bacillota</taxon>
        <taxon>Bacilli</taxon>
        <taxon>Lactobacillales</taxon>
        <taxon>Aerococcaceae</taxon>
        <taxon>Facklamia</taxon>
    </lineage>
</organism>
<evidence type="ECO:0000256" key="1">
    <source>
        <dbReference type="ARBA" id="ARBA00022553"/>
    </source>
</evidence>
<evidence type="ECO:0000256" key="4">
    <source>
        <dbReference type="ARBA" id="ARBA00023125"/>
    </source>
</evidence>
<keyword evidence="1 7" id="KW-0597">Phosphoprotein</keyword>
<evidence type="ECO:0000256" key="3">
    <source>
        <dbReference type="ARBA" id="ARBA00023015"/>
    </source>
</evidence>
<dbReference type="PROSITE" id="PS51755">
    <property type="entry name" value="OMPR_PHOB"/>
    <property type="match status" value="1"/>
</dbReference>
<feature type="domain" description="OmpR/PhoB-type" evidence="10">
    <location>
        <begin position="134"/>
        <end position="234"/>
    </location>
</feature>
<keyword evidence="6" id="KW-0804">Transcription</keyword>
<dbReference type="GO" id="GO:0005829">
    <property type="term" value="C:cytosol"/>
    <property type="evidence" value="ECO:0007669"/>
    <property type="project" value="TreeGrafter"/>
</dbReference>
<evidence type="ECO:0000313" key="11">
    <source>
        <dbReference type="EMBL" id="SDG28663.1"/>
    </source>
</evidence>
<dbReference type="InterPro" id="IPR036388">
    <property type="entry name" value="WH-like_DNA-bd_sf"/>
</dbReference>
<keyword evidence="3" id="KW-0805">Transcription regulation</keyword>
<keyword evidence="2" id="KW-0902">Two-component regulatory system</keyword>
<dbReference type="SMART" id="SM00448">
    <property type="entry name" value="REC"/>
    <property type="match status" value="1"/>
</dbReference>
<dbReference type="CDD" id="cd00383">
    <property type="entry name" value="trans_reg_C"/>
    <property type="match status" value="1"/>
</dbReference>
<dbReference type="PROSITE" id="PS50110">
    <property type="entry name" value="RESPONSE_REGULATORY"/>
    <property type="match status" value="1"/>
</dbReference>
<dbReference type="SUPFAM" id="SSF52172">
    <property type="entry name" value="CheY-like"/>
    <property type="match status" value="1"/>
</dbReference>
<dbReference type="PANTHER" id="PTHR48111">
    <property type="entry name" value="REGULATOR OF RPOS"/>
    <property type="match status" value="1"/>
</dbReference>
<keyword evidence="5" id="KW-0010">Activator</keyword>
<evidence type="ECO:0000313" key="12">
    <source>
        <dbReference type="Proteomes" id="UP000199708"/>
    </source>
</evidence>
<dbReference type="EMBL" id="FNCK01000004">
    <property type="protein sequence ID" value="SDG28663.1"/>
    <property type="molecule type" value="Genomic_DNA"/>
</dbReference>
<name>A0A1G7T016_9LACT</name>
<dbReference type="InterPro" id="IPR001867">
    <property type="entry name" value="OmpR/PhoB-type_DNA-bd"/>
</dbReference>
<evidence type="ECO:0000259" key="10">
    <source>
        <dbReference type="PROSITE" id="PS51755"/>
    </source>
</evidence>
<dbReference type="STRING" id="120956.SAMN05421791_104233"/>
<evidence type="ECO:0000256" key="5">
    <source>
        <dbReference type="ARBA" id="ARBA00023159"/>
    </source>
</evidence>
<dbReference type="InterPro" id="IPR011006">
    <property type="entry name" value="CheY-like_superfamily"/>
</dbReference>
<keyword evidence="12" id="KW-1185">Reference proteome</keyword>
<dbReference type="GO" id="GO:0032993">
    <property type="term" value="C:protein-DNA complex"/>
    <property type="evidence" value="ECO:0007669"/>
    <property type="project" value="TreeGrafter"/>
</dbReference>
<evidence type="ECO:0000256" key="6">
    <source>
        <dbReference type="ARBA" id="ARBA00023163"/>
    </source>
</evidence>
<sequence>MVKVLIADDDKAILDLLHIYMRNEGYDCLLANNGQEALETIQLHPEIDIALLDIMMPEKSGMEVLEWMRDENVDIPVIFISANQTQTDKISGLLAGADDYVTKPFEPLEVVARVKSLLRRQGVNAHTLAKKNSKDTINLGAITIDLKAHQVMTSAGKEIKVTGLEYEILQLLAGERGKVWSAEDILENIWKDSQSSSTKTVMVHVSNLRNKIEEATGGEKVIQTVWGVGYKIEE</sequence>
<dbReference type="AlphaFoldDB" id="A0A1G7T016"/>
<dbReference type="InterPro" id="IPR001789">
    <property type="entry name" value="Sig_transdc_resp-reg_receiver"/>
</dbReference>
<protein>
    <submittedName>
        <fullName evidence="11">DNA-binding response regulator, OmpR family, contains REC and winged-helix (WHTH) domain</fullName>
    </submittedName>
</protein>
<feature type="DNA-binding region" description="OmpR/PhoB-type" evidence="8">
    <location>
        <begin position="134"/>
        <end position="234"/>
    </location>
</feature>
<evidence type="ECO:0000259" key="9">
    <source>
        <dbReference type="PROSITE" id="PS50110"/>
    </source>
</evidence>
<dbReference type="Pfam" id="PF00072">
    <property type="entry name" value="Response_reg"/>
    <property type="match status" value="1"/>
</dbReference>
<keyword evidence="4 8" id="KW-0238">DNA-binding</keyword>
<accession>A0A1G7T016</accession>
<reference evidence="11 12" key="1">
    <citation type="submission" date="2016-10" db="EMBL/GenBank/DDBJ databases">
        <authorList>
            <person name="de Groot N.N."/>
        </authorList>
    </citation>
    <scope>NUCLEOTIDE SEQUENCE [LARGE SCALE GENOMIC DNA]</scope>
    <source>
        <strain evidence="11 12">ATCC BAA-466</strain>
    </source>
</reference>
<dbReference type="GO" id="GO:0000976">
    <property type="term" value="F:transcription cis-regulatory region binding"/>
    <property type="evidence" value="ECO:0007669"/>
    <property type="project" value="TreeGrafter"/>
</dbReference>
<dbReference type="FunFam" id="1.10.10.10:FF:000018">
    <property type="entry name" value="DNA-binding response regulator ResD"/>
    <property type="match status" value="1"/>
</dbReference>
<dbReference type="OrthoDB" id="9790442at2"/>
<evidence type="ECO:0000256" key="7">
    <source>
        <dbReference type="PROSITE-ProRule" id="PRU00169"/>
    </source>
</evidence>
<dbReference type="SUPFAM" id="SSF46894">
    <property type="entry name" value="C-terminal effector domain of the bipartite response regulators"/>
    <property type="match status" value="1"/>
</dbReference>
<dbReference type="Gene3D" id="1.10.10.10">
    <property type="entry name" value="Winged helix-like DNA-binding domain superfamily/Winged helix DNA-binding domain"/>
    <property type="match status" value="1"/>
</dbReference>
<feature type="domain" description="Response regulatory" evidence="9">
    <location>
        <begin position="3"/>
        <end position="118"/>
    </location>
</feature>
<dbReference type="GO" id="GO:0000156">
    <property type="term" value="F:phosphorelay response regulator activity"/>
    <property type="evidence" value="ECO:0007669"/>
    <property type="project" value="TreeGrafter"/>
</dbReference>
<dbReference type="GO" id="GO:0006355">
    <property type="term" value="P:regulation of DNA-templated transcription"/>
    <property type="evidence" value="ECO:0007669"/>
    <property type="project" value="InterPro"/>
</dbReference>
<dbReference type="Gene3D" id="3.40.50.2300">
    <property type="match status" value="1"/>
</dbReference>
<dbReference type="Proteomes" id="UP000199708">
    <property type="component" value="Unassembled WGS sequence"/>
</dbReference>